<feature type="region of interest" description="Disordered" evidence="3">
    <location>
        <begin position="481"/>
        <end position="503"/>
    </location>
</feature>
<dbReference type="InterPro" id="IPR012677">
    <property type="entry name" value="Nucleotide-bd_a/b_plait_sf"/>
</dbReference>
<evidence type="ECO:0000256" key="1">
    <source>
        <dbReference type="ARBA" id="ARBA00022884"/>
    </source>
</evidence>
<dbReference type="GO" id="GO:0003723">
    <property type="term" value="F:RNA binding"/>
    <property type="evidence" value="ECO:0007669"/>
    <property type="project" value="UniProtKB-UniRule"/>
</dbReference>
<feature type="compositionally biased region" description="Low complexity" evidence="3">
    <location>
        <begin position="274"/>
        <end position="302"/>
    </location>
</feature>
<organism evidence="5">
    <name type="scientific">Chromera velia CCMP2878</name>
    <dbReference type="NCBI Taxonomy" id="1169474"/>
    <lineage>
        <taxon>Eukaryota</taxon>
        <taxon>Sar</taxon>
        <taxon>Alveolata</taxon>
        <taxon>Colpodellida</taxon>
        <taxon>Chromeraceae</taxon>
        <taxon>Chromera</taxon>
    </lineage>
</organism>
<dbReference type="InterPro" id="IPR035979">
    <property type="entry name" value="RBD_domain_sf"/>
</dbReference>
<feature type="domain" description="RRM" evidence="4">
    <location>
        <begin position="398"/>
        <end position="476"/>
    </location>
</feature>
<dbReference type="PROSITE" id="PS50102">
    <property type="entry name" value="RRM"/>
    <property type="match status" value="1"/>
</dbReference>
<evidence type="ECO:0000256" key="2">
    <source>
        <dbReference type="PROSITE-ProRule" id="PRU00176"/>
    </source>
</evidence>
<evidence type="ECO:0000259" key="4">
    <source>
        <dbReference type="PROSITE" id="PS50102"/>
    </source>
</evidence>
<feature type="compositionally biased region" description="Polar residues" evidence="3">
    <location>
        <begin position="207"/>
        <end position="218"/>
    </location>
</feature>
<sequence>MENVRHTDPAQLAVGCSECAILRTQVRYLLAENEGLRALFFLRSDPLNADQLSSNLLSTVDLLSRQVSGGAGRDVWPLATPPSVRALTVTETKPLTTVTAERRPRGHVQGAAQALAADPSAALAHPHTTATALLSCAEAHHRTHQQPQSQERPLLAFPPGPLTENTAAPLLSENQLWERGREEERKKTQEFNRAPAATLAAPGFTHSHSLMSHNQQHQPPEANGHGGITQTQQQQLLPTSTIGDRSGDALLSTEGFSMPSLGIGHFQQGRVFQPHQQPQQQYTSPAAESSALSLNNTTSNSSPLMGRVSTAVSMQGGQLPVSSPTPHANANGNAPLMHPTPSPTHAATAGAALLLHGETAVAGGGKIEKKQEGLLSLSVSGGGSGMPSEHFIENMQGRNLFVFHLPNDWGEGDLREHFEKFGPITSVLIAREGESGRKKGFGFVCFESPACALSAISGMNGFSVGGKRLSVQLKQSSLRRHPLAGVGGQKRQVGGGVGQEGRR</sequence>
<dbReference type="Pfam" id="PF00076">
    <property type="entry name" value="RRM_1"/>
    <property type="match status" value="1"/>
</dbReference>
<protein>
    <recommendedName>
        <fullName evidence="4">RRM domain-containing protein</fullName>
    </recommendedName>
</protein>
<feature type="compositionally biased region" description="Gly residues" evidence="3">
    <location>
        <begin position="485"/>
        <end position="503"/>
    </location>
</feature>
<evidence type="ECO:0000313" key="5">
    <source>
        <dbReference type="EMBL" id="CEM49546.1"/>
    </source>
</evidence>
<proteinExistence type="predicted"/>
<gene>
    <name evidence="5" type="ORF">Cvel_9468</name>
</gene>
<dbReference type="InterPro" id="IPR052462">
    <property type="entry name" value="SLIRP/GR-RBP-like"/>
</dbReference>
<dbReference type="Gene3D" id="3.30.70.330">
    <property type="match status" value="1"/>
</dbReference>
<dbReference type="InterPro" id="IPR000504">
    <property type="entry name" value="RRM_dom"/>
</dbReference>
<keyword evidence="1 2" id="KW-0694">RNA-binding</keyword>
<feature type="region of interest" description="Disordered" evidence="3">
    <location>
        <begin position="138"/>
        <end position="175"/>
    </location>
</feature>
<dbReference type="AlphaFoldDB" id="A0A0G4HYD5"/>
<accession>A0A0G4HYD5</accession>
<dbReference type="CDD" id="cd12362">
    <property type="entry name" value="RRM3_CELF1-6"/>
    <property type="match status" value="1"/>
</dbReference>
<dbReference type="SUPFAM" id="SSF54928">
    <property type="entry name" value="RNA-binding domain, RBD"/>
    <property type="match status" value="1"/>
</dbReference>
<feature type="region of interest" description="Disordered" evidence="3">
    <location>
        <begin position="207"/>
        <end position="234"/>
    </location>
</feature>
<name>A0A0G4HYD5_9ALVE</name>
<dbReference type="VEuPathDB" id="CryptoDB:Cvel_9468"/>
<reference evidence="5" key="1">
    <citation type="submission" date="2014-11" db="EMBL/GenBank/DDBJ databases">
        <authorList>
            <person name="Otto D Thomas"/>
            <person name="Naeem Raeece"/>
        </authorList>
    </citation>
    <scope>NUCLEOTIDE SEQUENCE</scope>
</reference>
<dbReference type="EMBL" id="CDMZ01004371">
    <property type="protein sequence ID" value="CEM49546.1"/>
    <property type="molecule type" value="Genomic_DNA"/>
</dbReference>
<dbReference type="SMART" id="SM00360">
    <property type="entry name" value="RRM"/>
    <property type="match status" value="1"/>
</dbReference>
<evidence type="ECO:0000256" key="3">
    <source>
        <dbReference type="SAM" id="MobiDB-lite"/>
    </source>
</evidence>
<dbReference type="PANTHER" id="PTHR48027">
    <property type="entry name" value="HETEROGENEOUS NUCLEAR RIBONUCLEOPROTEIN 87F-RELATED"/>
    <property type="match status" value="1"/>
</dbReference>
<feature type="region of interest" description="Disordered" evidence="3">
    <location>
        <begin position="274"/>
        <end position="305"/>
    </location>
</feature>